<dbReference type="CDD" id="cd01949">
    <property type="entry name" value="GGDEF"/>
    <property type="match status" value="1"/>
</dbReference>
<dbReference type="SUPFAM" id="SSF55073">
    <property type="entry name" value="Nucleotide cyclase"/>
    <property type="match status" value="1"/>
</dbReference>
<name>A0ABS7KZM0_CLOSR</name>
<dbReference type="NCBIfam" id="TIGR00254">
    <property type="entry name" value="GGDEF"/>
    <property type="match status" value="1"/>
</dbReference>
<organism evidence="2 3">
    <name type="scientific">Clostridium sardiniense</name>
    <name type="common">Clostridium absonum</name>
    <dbReference type="NCBI Taxonomy" id="29369"/>
    <lineage>
        <taxon>Bacteria</taxon>
        <taxon>Bacillati</taxon>
        <taxon>Bacillota</taxon>
        <taxon>Clostridia</taxon>
        <taxon>Eubacteriales</taxon>
        <taxon>Clostridiaceae</taxon>
        <taxon>Clostridium</taxon>
    </lineage>
</organism>
<dbReference type="InterPro" id="IPR050469">
    <property type="entry name" value="Diguanylate_Cyclase"/>
</dbReference>
<accession>A0ABS7KZM0</accession>
<dbReference type="PANTHER" id="PTHR45138:SF9">
    <property type="entry name" value="DIGUANYLATE CYCLASE DGCM-RELATED"/>
    <property type="match status" value="1"/>
</dbReference>
<dbReference type="InterPro" id="IPR043128">
    <property type="entry name" value="Rev_trsase/Diguanyl_cyclase"/>
</dbReference>
<evidence type="ECO:0000313" key="3">
    <source>
        <dbReference type="Proteomes" id="UP001299068"/>
    </source>
</evidence>
<dbReference type="InterPro" id="IPR029787">
    <property type="entry name" value="Nucleotide_cyclase"/>
</dbReference>
<gene>
    <name evidence="2" type="ORF">K5V21_12440</name>
</gene>
<sequence>MDLLNDIKNRLCIFKDFYDTIRLVDPINDKVLHMDSKTNVKEYEDLPCHAFWNKNIKCKHCISLKAYNENKTFVKIELKENKIFLVTATPIINNETTYVVELIKDVSKNSFLKDKSDCITIENLLSYLSETLNKDELTNIYNKRVIYERLSKSLSSDTSTLPLSIIMLDIDHFKNINDTYGHLIGDKVLKEFSSVVSSCLRKKDDYFGRFGGEEFMIILENTPLDTANLIAERIREKIESNLFSYKDISIRLTCSLGGYTINDLNIDIEDFIQLADENLYLAKNNGRNNTIFTSNPEKEN</sequence>
<dbReference type="EMBL" id="JAIKTU010000009">
    <property type="protein sequence ID" value="MBY0756255.1"/>
    <property type="molecule type" value="Genomic_DNA"/>
</dbReference>
<dbReference type="PROSITE" id="PS50887">
    <property type="entry name" value="GGDEF"/>
    <property type="match status" value="1"/>
</dbReference>
<proteinExistence type="predicted"/>
<reference evidence="2 3" key="1">
    <citation type="journal article" date="2021" name="Cell Host Microbe">
        <title>in vivo commensal control of Clostridioides difficile virulence.</title>
        <authorList>
            <person name="Girinathan B.P."/>
            <person name="Dibenedetto N."/>
            <person name="Worley J.N."/>
            <person name="Peltier J."/>
            <person name="Arrieta-Ortiz M.L."/>
            <person name="Rupa Christinal Immanuel S."/>
            <person name="Lavin R."/>
            <person name="Delaney M.L."/>
            <person name="Cummins C."/>
            <person name="Hoffmann M."/>
            <person name="Luo Y."/>
            <person name="Gonzalez-Escalona N."/>
            <person name="Allard M."/>
            <person name="Onderdonk A.B."/>
            <person name="Gerber G.K."/>
            <person name="Sonenshein A.L."/>
            <person name="Baliga N."/>
            <person name="Dupuy B."/>
            <person name="Bry L."/>
        </authorList>
    </citation>
    <scope>NUCLEOTIDE SEQUENCE [LARGE SCALE GENOMIC DNA]</scope>
    <source>
        <strain evidence="2 3">DSM 599</strain>
    </source>
</reference>
<dbReference type="SMART" id="SM00267">
    <property type="entry name" value="GGDEF"/>
    <property type="match status" value="1"/>
</dbReference>
<dbReference type="Gene3D" id="3.30.70.270">
    <property type="match status" value="1"/>
</dbReference>
<comment type="caution">
    <text evidence="2">The sequence shown here is derived from an EMBL/GenBank/DDBJ whole genome shotgun (WGS) entry which is preliminary data.</text>
</comment>
<dbReference type="PANTHER" id="PTHR45138">
    <property type="entry name" value="REGULATORY COMPONENTS OF SENSORY TRANSDUCTION SYSTEM"/>
    <property type="match status" value="1"/>
</dbReference>
<keyword evidence="3" id="KW-1185">Reference proteome</keyword>
<evidence type="ECO:0000313" key="2">
    <source>
        <dbReference type="EMBL" id="MBY0756255.1"/>
    </source>
</evidence>
<dbReference type="RefSeq" id="WP_221861518.1">
    <property type="nucleotide sequence ID" value="NZ_JAIKTU010000009.1"/>
</dbReference>
<evidence type="ECO:0000259" key="1">
    <source>
        <dbReference type="PROSITE" id="PS50887"/>
    </source>
</evidence>
<dbReference type="InterPro" id="IPR000160">
    <property type="entry name" value="GGDEF_dom"/>
</dbReference>
<protein>
    <submittedName>
        <fullName evidence="2">GGDEF domain-containing protein</fullName>
    </submittedName>
</protein>
<dbReference type="Pfam" id="PF00990">
    <property type="entry name" value="GGDEF"/>
    <property type="match status" value="1"/>
</dbReference>
<feature type="domain" description="GGDEF" evidence="1">
    <location>
        <begin position="161"/>
        <end position="295"/>
    </location>
</feature>
<dbReference type="Proteomes" id="UP001299068">
    <property type="component" value="Unassembled WGS sequence"/>
</dbReference>